<evidence type="ECO:0000256" key="1">
    <source>
        <dbReference type="SAM" id="MobiDB-lite"/>
    </source>
</evidence>
<dbReference type="Proteomes" id="UP001158576">
    <property type="component" value="Chromosome XSR"/>
</dbReference>
<feature type="region of interest" description="Disordered" evidence="1">
    <location>
        <begin position="240"/>
        <end position="272"/>
    </location>
</feature>
<feature type="compositionally biased region" description="Low complexity" evidence="1">
    <location>
        <begin position="89"/>
        <end position="101"/>
    </location>
</feature>
<feature type="compositionally biased region" description="Polar residues" evidence="1">
    <location>
        <begin position="214"/>
        <end position="224"/>
    </location>
</feature>
<sequence length="314" mass="33669">MKKPSEFPRQLFPPDNAGLNYPRRIGDPPIILRSRTPAETVANLDVTSTSKDFIDYGVSSTADLNSIETGANPVKKVTSTTTSAALIETTSMSTTATSTMSKESPEKNLRKMSPSHEGATSTQPETTQSESVTVSVTQPSLEELEELITESARSGDPSPTSSAPLDPEEASGDLSGSEIIDQVYTILEAEPEVNENANATTSRTINEDVPTSPPQLSKNADNQVQTSYPTEWTIIKFVEIDDEEEASGSDSNVQDGSGGSLMEEEARGPRPVTEFFRVPSIENEEGSTPVVQELTEGIYVSLLDGPSDMVEGSE</sequence>
<protein>
    <submittedName>
        <fullName evidence="2">Oidioi.mRNA.OKI2018_I69.XSR.g14051.t1.cds</fullName>
    </submittedName>
</protein>
<evidence type="ECO:0000313" key="3">
    <source>
        <dbReference type="Proteomes" id="UP001158576"/>
    </source>
</evidence>
<feature type="compositionally biased region" description="Low complexity" evidence="1">
    <location>
        <begin position="120"/>
        <end position="141"/>
    </location>
</feature>
<keyword evidence="3" id="KW-1185">Reference proteome</keyword>
<dbReference type="EMBL" id="OU015569">
    <property type="protein sequence ID" value="CAG5095141.1"/>
    <property type="molecule type" value="Genomic_DNA"/>
</dbReference>
<evidence type="ECO:0000313" key="2">
    <source>
        <dbReference type="EMBL" id="CAG5095141.1"/>
    </source>
</evidence>
<feature type="region of interest" description="Disordered" evidence="1">
    <location>
        <begin position="88"/>
        <end position="224"/>
    </location>
</feature>
<organism evidence="2 3">
    <name type="scientific">Oikopleura dioica</name>
    <name type="common">Tunicate</name>
    <dbReference type="NCBI Taxonomy" id="34765"/>
    <lineage>
        <taxon>Eukaryota</taxon>
        <taxon>Metazoa</taxon>
        <taxon>Chordata</taxon>
        <taxon>Tunicata</taxon>
        <taxon>Appendicularia</taxon>
        <taxon>Copelata</taxon>
        <taxon>Oikopleuridae</taxon>
        <taxon>Oikopleura</taxon>
    </lineage>
</organism>
<gene>
    <name evidence="2" type="ORF">OKIOD_LOCUS5609</name>
</gene>
<reference evidence="2 3" key="1">
    <citation type="submission" date="2021-04" db="EMBL/GenBank/DDBJ databases">
        <authorList>
            <person name="Bliznina A."/>
        </authorList>
    </citation>
    <scope>NUCLEOTIDE SEQUENCE [LARGE SCALE GENOMIC DNA]</scope>
</reference>
<accession>A0ABN7SAG7</accession>
<feature type="region of interest" description="Disordered" evidence="1">
    <location>
        <begin position="1"/>
        <end position="24"/>
    </location>
</feature>
<name>A0ABN7SAG7_OIKDI</name>
<proteinExistence type="predicted"/>